<name>A0AAD7GQ55_MYCRO</name>
<keyword evidence="1" id="KW-0472">Membrane</keyword>
<accession>A0AAD7GQ55</accession>
<keyword evidence="3" id="KW-1185">Reference proteome</keyword>
<dbReference type="EMBL" id="JARKIE010000023">
    <property type="protein sequence ID" value="KAJ7699261.1"/>
    <property type="molecule type" value="Genomic_DNA"/>
</dbReference>
<dbReference type="Proteomes" id="UP001221757">
    <property type="component" value="Unassembled WGS sequence"/>
</dbReference>
<keyword evidence="1" id="KW-0812">Transmembrane</keyword>
<feature type="transmembrane region" description="Helical" evidence="1">
    <location>
        <begin position="20"/>
        <end position="38"/>
    </location>
</feature>
<evidence type="ECO:0000256" key="1">
    <source>
        <dbReference type="SAM" id="Phobius"/>
    </source>
</evidence>
<reference evidence="2" key="1">
    <citation type="submission" date="2023-03" db="EMBL/GenBank/DDBJ databases">
        <title>Massive genome expansion in bonnet fungi (Mycena s.s.) driven by repeated elements and novel gene families across ecological guilds.</title>
        <authorList>
            <consortium name="Lawrence Berkeley National Laboratory"/>
            <person name="Harder C.B."/>
            <person name="Miyauchi S."/>
            <person name="Viragh M."/>
            <person name="Kuo A."/>
            <person name="Thoen E."/>
            <person name="Andreopoulos B."/>
            <person name="Lu D."/>
            <person name="Skrede I."/>
            <person name="Drula E."/>
            <person name="Henrissat B."/>
            <person name="Morin E."/>
            <person name="Kohler A."/>
            <person name="Barry K."/>
            <person name="LaButti K."/>
            <person name="Morin E."/>
            <person name="Salamov A."/>
            <person name="Lipzen A."/>
            <person name="Mereny Z."/>
            <person name="Hegedus B."/>
            <person name="Baldrian P."/>
            <person name="Stursova M."/>
            <person name="Weitz H."/>
            <person name="Taylor A."/>
            <person name="Grigoriev I.V."/>
            <person name="Nagy L.G."/>
            <person name="Martin F."/>
            <person name="Kauserud H."/>
        </authorList>
    </citation>
    <scope>NUCLEOTIDE SEQUENCE</scope>
    <source>
        <strain evidence="2">CBHHK067</strain>
    </source>
</reference>
<protein>
    <submittedName>
        <fullName evidence="2">Uncharacterized protein</fullName>
    </submittedName>
</protein>
<dbReference type="AlphaFoldDB" id="A0AAD7GQ55"/>
<organism evidence="2 3">
    <name type="scientific">Mycena rosella</name>
    <name type="common">Pink bonnet</name>
    <name type="synonym">Agaricus rosellus</name>
    <dbReference type="NCBI Taxonomy" id="1033263"/>
    <lineage>
        <taxon>Eukaryota</taxon>
        <taxon>Fungi</taxon>
        <taxon>Dikarya</taxon>
        <taxon>Basidiomycota</taxon>
        <taxon>Agaricomycotina</taxon>
        <taxon>Agaricomycetes</taxon>
        <taxon>Agaricomycetidae</taxon>
        <taxon>Agaricales</taxon>
        <taxon>Marasmiineae</taxon>
        <taxon>Mycenaceae</taxon>
        <taxon>Mycena</taxon>
    </lineage>
</organism>
<evidence type="ECO:0000313" key="3">
    <source>
        <dbReference type="Proteomes" id="UP001221757"/>
    </source>
</evidence>
<keyword evidence="1" id="KW-1133">Transmembrane helix</keyword>
<gene>
    <name evidence="2" type="ORF">B0H17DRAFT_1129331</name>
</gene>
<proteinExistence type="predicted"/>
<evidence type="ECO:0000313" key="2">
    <source>
        <dbReference type="EMBL" id="KAJ7699261.1"/>
    </source>
</evidence>
<feature type="transmembrane region" description="Helical" evidence="1">
    <location>
        <begin position="93"/>
        <end position="119"/>
    </location>
</feature>
<sequence length="136" mass="14713">MTPAIPLDADASSPLTPSPGISALFIVLGAAYFLHHLTCRGTLFISEELEDTKKVYYDASLLVSSTSSSTPTACSTGSFTFQSVEDEATTLRISFLTVSPLLLLLMQIVSLVAIARCAYNLRVLKKKIQLIVETRV</sequence>
<comment type="caution">
    <text evidence="2">The sequence shown here is derived from an EMBL/GenBank/DDBJ whole genome shotgun (WGS) entry which is preliminary data.</text>
</comment>